<dbReference type="GO" id="GO:0005524">
    <property type="term" value="F:ATP binding"/>
    <property type="evidence" value="ECO:0007669"/>
    <property type="project" value="UniProtKB-KW"/>
</dbReference>
<gene>
    <name evidence="9" type="ORF">SAMN04489720_0362</name>
</gene>
<protein>
    <submittedName>
        <fullName evidence="9">Putative ABC transport system ATP-binding protein</fullName>
    </submittedName>
</protein>
<dbReference type="EMBL" id="LT629695">
    <property type="protein sequence ID" value="SDH19696.1"/>
    <property type="molecule type" value="Genomic_DNA"/>
</dbReference>
<feature type="domain" description="ABC transmembrane type-1" evidence="8">
    <location>
        <begin position="40"/>
        <end position="311"/>
    </location>
</feature>
<feature type="transmembrane region" description="Helical" evidence="6">
    <location>
        <begin position="74"/>
        <end position="100"/>
    </location>
</feature>
<evidence type="ECO:0000256" key="2">
    <source>
        <dbReference type="ARBA" id="ARBA00022692"/>
    </source>
</evidence>
<dbReference type="InterPro" id="IPR027417">
    <property type="entry name" value="P-loop_NTPase"/>
</dbReference>
<dbReference type="InterPro" id="IPR036640">
    <property type="entry name" value="ABC1_TM_sf"/>
</dbReference>
<dbReference type="InterPro" id="IPR003439">
    <property type="entry name" value="ABC_transporter-like_ATP-bd"/>
</dbReference>
<feature type="transmembrane region" description="Helical" evidence="6">
    <location>
        <begin position="262"/>
        <end position="284"/>
    </location>
</feature>
<sequence>MSARAHASPQAGPSSSATSAGPRRLVAGTAVGAWRRVLPGLAGITVHQVCEIAVPVVVGLVIDRGIVAHDPVALWTWIGVLVGVFLTLALAFQVGIFFGLRGMEEAHHGLRMRTTWRMLDPRGFGDRPRSAGELLGIGGTDVQTVSGGVMLLVFPIAELAAVIVAGIVLVGISWPLGVAVIAGGPIFLLLLDRIGKALRQRAEAEQQVTADAATLAADVIGGFRTLSALGATAQASTRYRAASSRALDAAIAARRTEAWFVALSRIATGSFVAGIGIAAVAMAIGGSITVGQLITVVGVVQVVMGPLQALAVNVGATWARATASATRVLSLLHAPPAHDADGDARAPLGAGIRMRDVVGEHVRGVSLDVAPGEVVGVVADAPTAAELVALLGGTRVPEAGTVEVDGHDLAALPASRRYEHVVAAPHAAHAIAGSVARNVLGRSSGDPHPALAASAFDDALATLPSGTATDVGPSGRSLSGGQRQRLALARAYAAPAAALVLHDPTTAVDAVTELRIAERLRDAVADRAVVVVCSTPQLLARADRVVVLEGGRVAATDRHEALMASSATYVEAVS</sequence>
<dbReference type="STRING" id="399736.SAMN04489720_0362"/>
<dbReference type="PROSITE" id="PS00211">
    <property type="entry name" value="ABC_TRANSPORTER_1"/>
    <property type="match status" value="1"/>
</dbReference>
<evidence type="ECO:0000259" key="7">
    <source>
        <dbReference type="PROSITE" id="PS50893"/>
    </source>
</evidence>
<keyword evidence="9" id="KW-0067">ATP-binding</keyword>
<evidence type="ECO:0000313" key="10">
    <source>
        <dbReference type="Proteomes" id="UP000198822"/>
    </source>
</evidence>
<evidence type="ECO:0000256" key="5">
    <source>
        <dbReference type="SAM" id="MobiDB-lite"/>
    </source>
</evidence>
<dbReference type="InterPro" id="IPR039421">
    <property type="entry name" value="Type_1_exporter"/>
</dbReference>
<keyword evidence="4 6" id="KW-0472">Membrane</keyword>
<dbReference type="GO" id="GO:0015421">
    <property type="term" value="F:ABC-type oligopeptide transporter activity"/>
    <property type="evidence" value="ECO:0007669"/>
    <property type="project" value="TreeGrafter"/>
</dbReference>
<feature type="transmembrane region" description="Helical" evidence="6">
    <location>
        <begin position="290"/>
        <end position="312"/>
    </location>
</feature>
<dbReference type="SUPFAM" id="SSF52540">
    <property type="entry name" value="P-loop containing nucleoside triphosphate hydrolases"/>
    <property type="match status" value="1"/>
</dbReference>
<feature type="transmembrane region" description="Helical" evidence="6">
    <location>
        <begin position="41"/>
        <end position="62"/>
    </location>
</feature>
<dbReference type="InterPro" id="IPR017871">
    <property type="entry name" value="ABC_transporter-like_CS"/>
</dbReference>
<dbReference type="Pfam" id="PF00005">
    <property type="entry name" value="ABC_tran"/>
    <property type="match status" value="1"/>
</dbReference>
<feature type="transmembrane region" description="Helical" evidence="6">
    <location>
        <begin position="149"/>
        <end position="168"/>
    </location>
</feature>
<evidence type="ECO:0000256" key="6">
    <source>
        <dbReference type="SAM" id="Phobius"/>
    </source>
</evidence>
<dbReference type="GO" id="GO:0005886">
    <property type="term" value="C:plasma membrane"/>
    <property type="evidence" value="ECO:0007669"/>
    <property type="project" value="UniProtKB-SubCell"/>
</dbReference>
<keyword evidence="10" id="KW-1185">Reference proteome</keyword>
<evidence type="ECO:0000259" key="8">
    <source>
        <dbReference type="PROSITE" id="PS50929"/>
    </source>
</evidence>
<dbReference type="Proteomes" id="UP000198822">
    <property type="component" value="Chromosome I"/>
</dbReference>
<organism evidence="9 10">
    <name type="scientific">Agrococcus jejuensis</name>
    <dbReference type="NCBI Taxonomy" id="399736"/>
    <lineage>
        <taxon>Bacteria</taxon>
        <taxon>Bacillati</taxon>
        <taxon>Actinomycetota</taxon>
        <taxon>Actinomycetes</taxon>
        <taxon>Micrococcales</taxon>
        <taxon>Microbacteriaceae</taxon>
        <taxon>Agrococcus</taxon>
    </lineage>
</organism>
<evidence type="ECO:0000256" key="1">
    <source>
        <dbReference type="ARBA" id="ARBA00004651"/>
    </source>
</evidence>
<dbReference type="CDD" id="cd07346">
    <property type="entry name" value="ABC_6TM_exporters"/>
    <property type="match status" value="1"/>
</dbReference>
<evidence type="ECO:0000256" key="3">
    <source>
        <dbReference type="ARBA" id="ARBA00022989"/>
    </source>
</evidence>
<feature type="region of interest" description="Disordered" evidence="5">
    <location>
        <begin position="1"/>
        <end position="21"/>
    </location>
</feature>
<dbReference type="Gene3D" id="1.20.1560.10">
    <property type="entry name" value="ABC transporter type 1, transmembrane domain"/>
    <property type="match status" value="1"/>
</dbReference>
<feature type="domain" description="ABC transporter" evidence="7">
    <location>
        <begin position="352"/>
        <end position="572"/>
    </location>
</feature>
<dbReference type="SUPFAM" id="SSF90123">
    <property type="entry name" value="ABC transporter transmembrane region"/>
    <property type="match status" value="1"/>
</dbReference>
<dbReference type="PROSITE" id="PS50893">
    <property type="entry name" value="ABC_TRANSPORTER_2"/>
    <property type="match status" value="1"/>
</dbReference>
<dbReference type="InterPro" id="IPR011527">
    <property type="entry name" value="ABC1_TM_dom"/>
</dbReference>
<dbReference type="PANTHER" id="PTHR43394">
    <property type="entry name" value="ATP-DEPENDENT PERMEASE MDL1, MITOCHONDRIAL"/>
    <property type="match status" value="1"/>
</dbReference>
<accession>A0A1G8AFS0</accession>
<name>A0A1G8AFS0_9MICO</name>
<dbReference type="RefSeq" id="WP_092501912.1">
    <property type="nucleotide sequence ID" value="NZ_LT629695.1"/>
</dbReference>
<comment type="subcellular location">
    <subcellularLocation>
        <location evidence="1">Cell membrane</location>
        <topology evidence="1">Multi-pass membrane protein</topology>
    </subcellularLocation>
</comment>
<evidence type="ECO:0000256" key="4">
    <source>
        <dbReference type="ARBA" id="ARBA00023136"/>
    </source>
</evidence>
<dbReference type="AlphaFoldDB" id="A0A1G8AFS0"/>
<feature type="transmembrane region" description="Helical" evidence="6">
    <location>
        <begin position="174"/>
        <end position="191"/>
    </location>
</feature>
<dbReference type="Pfam" id="PF00664">
    <property type="entry name" value="ABC_membrane"/>
    <property type="match status" value="1"/>
</dbReference>
<keyword evidence="9" id="KW-0547">Nucleotide-binding</keyword>
<dbReference type="PANTHER" id="PTHR43394:SF1">
    <property type="entry name" value="ATP-BINDING CASSETTE SUB-FAMILY B MEMBER 10, MITOCHONDRIAL"/>
    <property type="match status" value="1"/>
</dbReference>
<evidence type="ECO:0000313" key="9">
    <source>
        <dbReference type="EMBL" id="SDH19696.1"/>
    </source>
</evidence>
<keyword evidence="3 6" id="KW-1133">Transmembrane helix</keyword>
<proteinExistence type="predicted"/>
<reference evidence="10" key="1">
    <citation type="submission" date="2016-10" db="EMBL/GenBank/DDBJ databases">
        <authorList>
            <person name="Varghese N."/>
            <person name="Submissions S."/>
        </authorList>
    </citation>
    <scope>NUCLEOTIDE SEQUENCE [LARGE SCALE GENOMIC DNA]</scope>
    <source>
        <strain evidence="10">DSM 22002</strain>
    </source>
</reference>
<dbReference type="GO" id="GO:0016887">
    <property type="term" value="F:ATP hydrolysis activity"/>
    <property type="evidence" value="ECO:0007669"/>
    <property type="project" value="InterPro"/>
</dbReference>
<dbReference type="OrthoDB" id="4966664at2"/>
<keyword evidence="2 6" id="KW-0812">Transmembrane</keyword>
<dbReference type="PROSITE" id="PS50929">
    <property type="entry name" value="ABC_TM1F"/>
    <property type="match status" value="1"/>
</dbReference>
<dbReference type="Gene3D" id="3.40.50.300">
    <property type="entry name" value="P-loop containing nucleotide triphosphate hydrolases"/>
    <property type="match status" value="1"/>
</dbReference>